<organism evidence="1 2">
    <name type="scientific">Agrilutibacter niabensis</name>
    <dbReference type="NCBI Taxonomy" id="380628"/>
    <lineage>
        <taxon>Bacteria</taxon>
        <taxon>Pseudomonadati</taxon>
        <taxon>Pseudomonadota</taxon>
        <taxon>Gammaproteobacteria</taxon>
        <taxon>Lysobacterales</taxon>
        <taxon>Lysobacteraceae</taxon>
        <taxon>Agrilutibacter</taxon>
    </lineage>
</organism>
<keyword evidence="2" id="KW-1185">Reference proteome</keyword>
<name>A0ABU1VNI1_9GAMM</name>
<proteinExistence type="predicted"/>
<evidence type="ECO:0000313" key="1">
    <source>
        <dbReference type="EMBL" id="MDR7099039.1"/>
    </source>
</evidence>
<comment type="caution">
    <text evidence="1">The sequence shown here is derived from an EMBL/GenBank/DDBJ whole genome shotgun (WGS) entry which is preliminary data.</text>
</comment>
<sequence>MVSGIVTAILLVVFLGGWAWAWSPRRHRDFEEAAQLPLDEDMRVEGTGENER</sequence>
<protein>
    <submittedName>
        <fullName evidence="1">Cytochrome c oxidase cbb3-type subunit 4</fullName>
    </submittedName>
</protein>
<evidence type="ECO:0000313" key="2">
    <source>
        <dbReference type="Proteomes" id="UP001267878"/>
    </source>
</evidence>
<reference evidence="1 2" key="1">
    <citation type="submission" date="2023-07" db="EMBL/GenBank/DDBJ databases">
        <title>Sorghum-associated microbial communities from plants grown in Nebraska, USA.</title>
        <authorList>
            <person name="Schachtman D."/>
        </authorList>
    </citation>
    <scope>NUCLEOTIDE SEQUENCE [LARGE SCALE GENOMIC DNA]</scope>
    <source>
        <strain evidence="1 2">BE187</strain>
    </source>
</reference>
<dbReference type="RefSeq" id="WP_310053190.1">
    <property type="nucleotide sequence ID" value="NZ_JAVDVW010000001.1"/>
</dbReference>
<dbReference type="Proteomes" id="UP001267878">
    <property type="component" value="Unassembled WGS sequence"/>
</dbReference>
<accession>A0ABU1VNI1</accession>
<dbReference type="EMBL" id="JAVDVW010000001">
    <property type="protein sequence ID" value="MDR7099039.1"/>
    <property type="molecule type" value="Genomic_DNA"/>
</dbReference>
<gene>
    <name evidence="1" type="ORF">J2X04_001386</name>
</gene>
<dbReference type="InterPro" id="IPR008621">
    <property type="entry name" value="Cbb3-typ_cyt_oxidase_comp"/>
</dbReference>
<dbReference type="Pfam" id="PF05545">
    <property type="entry name" value="FixQ"/>
    <property type="match status" value="1"/>
</dbReference>